<sequence length="319" mass="35474">MNSSSTRRRSSTRKGEVTQKSRNSGRSRGHTSSLNVNNFVTKREVRGGKLELSTNPPEVTYQPWMPLTVVHSGQSGEITMRVRDLCKQIAHQIDPTGHGLKAYPEKWSANECIMQLRIRSVRVWNVTGRMIAISVDDFSDANKAIADVDTLCGLVDTGSNLHVPAVGYQLPISHQNIVLRNDTLTADTIVYHVNCPSSDVCIIYTNLYFRFDGPAKFSSFNDTMFKLITRIRTETVRIQANVEDIGKNVTEIKDHDRGTIGNAIVRGVEIAAPYVLPAVAAADEERLERIESMLRTLTVTSAYSSPYSEIGVDDPTEDM</sequence>
<dbReference type="EMBL" id="KP714088">
    <property type="protein sequence ID" value="AKH40308.1"/>
    <property type="molecule type" value="Genomic_RNA"/>
</dbReference>
<name>A0A0F7KMJ3_9VIRU</name>
<protein>
    <submittedName>
        <fullName evidence="2">Orf1</fullName>
    </submittedName>
</protein>
<evidence type="ECO:0000313" key="2">
    <source>
        <dbReference type="EMBL" id="AKH40308.1"/>
    </source>
</evidence>
<reference evidence="2" key="1">
    <citation type="journal article" date="2015" name="PLoS Biol.">
        <title>The Discovery, Distribution, and Evolution of Viruses Associated with Drosophila melanogaster.</title>
        <authorList>
            <person name="Webster C.L."/>
            <person name="Waldron F.M."/>
            <person name="Robertson S."/>
            <person name="Crowson D."/>
            <person name="Ferrari G."/>
            <person name="Quintana J.F."/>
            <person name="Brouqui J.M."/>
            <person name="Bayne E.H."/>
            <person name="Longdon B."/>
            <person name="Buck A.H."/>
            <person name="Lazzaro B.P."/>
            <person name="Akorli J."/>
            <person name="Haddrill P.R."/>
            <person name="Obbard D.J."/>
        </authorList>
    </citation>
    <scope>NUCLEOTIDE SEQUENCE</scope>
</reference>
<evidence type="ECO:0000256" key="1">
    <source>
        <dbReference type="SAM" id="MobiDB-lite"/>
    </source>
</evidence>
<proteinExistence type="predicted"/>
<accession>A0A0F7KMJ3</accession>
<organism evidence="2">
    <name type="scientific">Chaq virus</name>
    <dbReference type="NCBI Taxonomy" id="1654364"/>
    <lineage>
        <taxon>Viruses</taxon>
    </lineage>
</organism>
<feature type="region of interest" description="Disordered" evidence="1">
    <location>
        <begin position="1"/>
        <end position="38"/>
    </location>
</feature>
<feature type="compositionally biased region" description="Basic residues" evidence="1">
    <location>
        <begin position="1"/>
        <end position="12"/>
    </location>
</feature>